<protein>
    <submittedName>
        <fullName evidence="2">Uncharacterized protein</fullName>
    </submittedName>
</protein>
<feature type="signal peptide" evidence="1">
    <location>
        <begin position="1"/>
        <end position="20"/>
    </location>
</feature>
<sequence>MLLISSLITVAISLGILVRSQVLIVKGVTWDWKPCNVLVVVEERFACEVKCEEEMEVVVECGLRKGGKLVGYSNQMDDWSLSWGKVKAKMLFLTRDLVEPEKRAQEGLKMMERKLE</sequence>
<comment type="caution">
    <text evidence="2">The sequence shown here is derived from an EMBL/GenBank/DDBJ whole genome shotgun (WGS) entry which is preliminary data.</text>
</comment>
<name>A0A8J2LUW0_9HEXA</name>
<keyword evidence="1" id="KW-0732">Signal</keyword>
<dbReference type="AlphaFoldDB" id="A0A8J2LUW0"/>
<reference evidence="2" key="1">
    <citation type="submission" date="2021-06" db="EMBL/GenBank/DDBJ databases">
        <authorList>
            <person name="Hodson N. C."/>
            <person name="Mongue J. A."/>
            <person name="Jaron S. K."/>
        </authorList>
    </citation>
    <scope>NUCLEOTIDE SEQUENCE</scope>
</reference>
<organism evidence="2 3">
    <name type="scientific">Allacma fusca</name>
    <dbReference type="NCBI Taxonomy" id="39272"/>
    <lineage>
        <taxon>Eukaryota</taxon>
        <taxon>Metazoa</taxon>
        <taxon>Ecdysozoa</taxon>
        <taxon>Arthropoda</taxon>
        <taxon>Hexapoda</taxon>
        <taxon>Collembola</taxon>
        <taxon>Symphypleona</taxon>
        <taxon>Sminthuridae</taxon>
        <taxon>Allacma</taxon>
    </lineage>
</organism>
<proteinExistence type="predicted"/>
<evidence type="ECO:0000256" key="1">
    <source>
        <dbReference type="SAM" id="SignalP"/>
    </source>
</evidence>
<dbReference type="EMBL" id="CAJVCH010571239">
    <property type="protein sequence ID" value="CAG7837007.1"/>
    <property type="molecule type" value="Genomic_DNA"/>
</dbReference>
<keyword evidence="3" id="KW-1185">Reference proteome</keyword>
<accession>A0A8J2LUW0</accession>
<feature type="chain" id="PRO_5035292544" evidence="1">
    <location>
        <begin position="21"/>
        <end position="116"/>
    </location>
</feature>
<gene>
    <name evidence="2" type="ORF">AFUS01_LOCUS46186</name>
</gene>
<evidence type="ECO:0000313" key="3">
    <source>
        <dbReference type="Proteomes" id="UP000708208"/>
    </source>
</evidence>
<evidence type="ECO:0000313" key="2">
    <source>
        <dbReference type="EMBL" id="CAG7837007.1"/>
    </source>
</evidence>
<dbReference type="Proteomes" id="UP000708208">
    <property type="component" value="Unassembled WGS sequence"/>
</dbReference>